<dbReference type="EMBL" id="AXCM01007953">
    <property type="status" value="NOT_ANNOTATED_CDS"/>
    <property type="molecule type" value="Genomic_DNA"/>
</dbReference>
<feature type="region of interest" description="Disordered" evidence="1">
    <location>
        <begin position="49"/>
        <end position="84"/>
    </location>
</feature>
<evidence type="ECO:0000313" key="2">
    <source>
        <dbReference type="EnsemblMetazoa" id="ACUA020566-PA"/>
    </source>
</evidence>
<dbReference type="Proteomes" id="UP000075883">
    <property type="component" value="Unassembled WGS sequence"/>
</dbReference>
<organism evidence="2 3">
    <name type="scientific">Anopheles culicifacies</name>
    <dbReference type="NCBI Taxonomy" id="139723"/>
    <lineage>
        <taxon>Eukaryota</taxon>
        <taxon>Metazoa</taxon>
        <taxon>Ecdysozoa</taxon>
        <taxon>Arthropoda</taxon>
        <taxon>Hexapoda</taxon>
        <taxon>Insecta</taxon>
        <taxon>Pterygota</taxon>
        <taxon>Neoptera</taxon>
        <taxon>Endopterygota</taxon>
        <taxon>Diptera</taxon>
        <taxon>Nematocera</taxon>
        <taxon>Culicoidea</taxon>
        <taxon>Culicidae</taxon>
        <taxon>Anophelinae</taxon>
        <taxon>Anopheles</taxon>
        <taxon>culicifacies species complex</taxon>
    </lineage>
</organism>
<evidence type="ECO:0000313" key="3">
    <source>
        <dbReference type="Proteomes" id="UP000075883"/>
    </source>
</evidence>
<sequence length="107" mass="11535">MYSVTNTYGKHIELLKFPSPSCTERESIFKSVKTRRVAILAFGGGGKYLTPPGHHSGNAPGSGAVSASSNNLEKSKPTMSGFRDLKSTRNRIVSLACEQTARMGFEP</sequence>
<dbReference type="EnsemblMetazoa" id="ACUA020566-RA">
    <property type="protein sequence ID" value="ACUA020566-PA"/>
    <property type="gene ID" value="ACUA020566"/>
</dbReference>
<reference evidence="2" key="2">
    <citation type="submission" date="2020-05" db="UniProtKB">
        <authorList>
            <consortium name="EnsemblMetazoa"/>
        </authorList>
    </citation>
    <scope>IDENTIFICATION</scope>
    <source>
        <strain evidence="2">A-37</strain>
    </source>
</reference>
<accession>A0A182MKL8</accession>
<name>A0A182MKL8_9DIPT</name>
<keyword evidence="3" id="KW-1185">Reference proteome</keyword>
<dbReference type="VEuPathDB" id="VectorBase:ACUA020566"/>
<reference evidence="3" key="1">
    <citation type="submission" date="2013-09" db="EMBL/GenBank/DDBJ databases">
        <title>The Genome Sequence of Anopheles culicifacies species A.</title>
        <authorList>
            <consortium name="The Broad Institute Genomics Platform"/>
            <person name="Neafsey D.E."/>
            <person name="Besansky N."/>
            <person name="Howell P."/>
            <person name="Walton C."/>
            <person name="Young S.K."/>
            <person name="Zeng Q."/>
            <person name="Gargeya S."/>
            <person name="Fitzgerald M."/>
            <person name="Haas B."/>
            <person name="Abouelleil A."/>
            <person name="Allen A.W."/>
            <person name="Alvarado L."/>
            <person name="Arachchi H.M."/>
            <person name="Berlin A.M."/>
            <person name="Chapman S.B."/>
            <person name="Gainer-Dewar J."/>
            <person name="Goldberg J."/>
            <person name="Griggs A."/>
            <person name="Gujja S."/>
            <person name="Hansen M."/>
            <person name="Howarth C."/>
            <person name="Imamovic A."/>
            <person name="Ireland A."/>
            <person name="Larimer J."/>
            <person name="McCowan C."/>
            <person name="Murphy C."/>
            <person name="Pearson M."/>
            <person name="Poon T.W."/>
            <person name="Priest M."/>
            <person name="Roberts A."/>
            <person name="Saif S."/>
            <person name="Shea T."/>
            <person name="Sisk P."/>
            <person name="Sykes S."/>
            <person name="Wortman J."/>
            <person name="Nusbaum C."/>
            <person name="Birren B."/>
        </authorList>
    </citation>
    <scope>NUCLEOTIDE SEQUENCE [LARGE SCALE GENOMIC DNA]</scope>
    <source>
        <strain evidence="3">A-37</strain>
    </source>
</reference>
<proteinExistence type="predicted"/>
<protein>
    <submittedName>
        <fullName evidence="2">Uncharacterized protein</fullName>
    </submittedName>
</protein>
<dbReference type="AlphaFoldDB" id="A0A182MKL8"/>
<evidence type="ECO:0000256" key="1">
    <source>
        <dbReference type="SAM" id="MobiDB-lite"/>
    </source>
</evidence>